<dbReference type="SUPFAM" id="SSF56801">
    <property type="entry name" value="Acetyl-CoA synthetase-like"/>
    <property type="match status" value="1"/>
</dbReference>
<dbReference type="Gene3D" id="3.20.20.70">
    <property type="entry name" value="Aldolase class I"/>
    <property type="match status" value="1"/>
</dbReference>
<dbReference type="InterPro" id="IPR023606">
    <property type="entry name" value="CoA-Trfase_III_dom_1_sf"/>
</dbReference>
<dbReference type="NCBIfam" id="NF004283">
    <property type="entry name" value="PRK05692.1"/>
    <property type="match status" value="1"/>
</dbReference>
<organism evidence="9 10">
    <name type="scientific">Fusarium oxysporum f. sp. conglutinans</name>
    <dbReference type="NCBI Taxonomy" id="100902"/>
    <lineage>
        <taxon>Eukaryota</taxon>
        <taxon>Fungi</taxon>
        <taxon>Dikarya</taxon>
        <taxon>Ascomycota</taxon>
        <taxon>Pezizomycotina</taxon>
        <taxon>Sordariomycetes</taxon>
        <taxon>Hypocreomycetidae</taxon>
        <taxon>Hypocreales</taxon>
        <taxon>Nectriaceae</taxon>
        <taxon>Fusarium</taxon>
        <taxon>Fusarium oxysporum species complex</taxon>
    </lineage>
</organism>
<dbReference type="InterPro" id="IPR000138">
    <property type="entry name" value="HMG_CoA_lyase_AS"/>
</dbReference>
<evidence type="ECO:0000256" key="4">
    <source>
        <dbReference type="ARBA" id="ARBA00022679"/>
    </source>
</evidence>
<dbReference type="InterPro" id="IPR042099">
    <property type="entry name" value="ANL_N_sf"/>
</dbReference>
<dbReference type="Pfam" id="PF00682">
    <property type="entry name" value="HMGL-like"/>
    <property type="match status" value="1"/>
</dbReference>
<evidence type="ECO:0000256" key="1">
    <source>
        <dbReference type="ARBA" id="ARBA00005143"/>
    </source>
</evidence>
<dbReference type="Gene3D" id="3.30.1540.10">
    <property type="entry name" value="formyl-coa transferase, domain 3"/>
    <property type="match status" value="1"/>
</dbReference>
<dbReference type="InterPro" id="IPR003673">
    <property type="entry name" value="CoA-Trfase_fam_III"/>
</dbReference>
<dbReference type="InterPro" id="IPR000891">
    <property type="entry name" value="PYR_CT"/>
</dbReference>
<sequence>MNRVNIRPCRYAKGITWTARWELSNRPPTVRSFSKQSTTDNAQSPGALTGLKIMDISRVLAAPFCTQILADYGADVIKVETVGKGDDTRHWMMPGETEKWKKAAGPMSNYFSAVNRNKRSITLDLKQREGKEILKKLAGNADVLIENFKPGTMDRLGLGYESLQKENPRLIYASISGYGTTGPYANRGGYDPIAAAEAGLLHITGERDGPPVRTGIGMVDMATGLYLHGAILAAVYARDRDGTGQRVDTSLFEAQLSLLTNVGLSWLNLGIEAQRWGCQHPSIAPYDAFQTKDAYLVCGATNDAQFAALCKLLGLEDLITDDRFATNPKRVENRHLLGPIFNQVFLTRTTKEWVSVFDKTGLPFGPINNMDRAFEHPQIVARDMISHMISLEKSHVSTQASVPPGSLLVFINNAKDSLSNLMFPPPKFFPAATLNIAELIFRGRKDTDIAIYFSRESLSDVEKVTWASLRERTSWIMWVLNLMNLSCGAAMLLYDGSPFHPRPSILLELAQAFKVSVFGTSPRYLSTLKGLGITPRRDFDLSHLRIMLSTGSVLSAELYEWFYSVAFPPSAQLISMSGGTDIAGCFVCGTPMLPVYAGEIQCKALGMAVDIYDSGTDEHVSVEELGAPGELVCAKPFPSQPLAFLGKDGYKQYKASYFERYGPSVWCQGDFVQRSPATGGIFMLGRSDGVLNPSGVRFGSAEIYAVIETIPEVLDSICVGQKREVDINERVLLFVKIRPGASLTSHLKSHINSAIRDRYSPRHVPAYIFEVDDIPYTANGKKYEINVKHAINGNKLADTGLINIEATSFVSPKWVPQLADGAEVMKEILARPGHIYQSRQMNYPVLAPNLKGLENASRAGAKEIVVFASVTEAFSKANQNCTVEEALQQCEAVTKKALSLGIRVRGVISCMFSDPFSGPTSPSAVLPVVKRLLEMGCYEVGLGDTLGVGTPKKVQDVLDKLLAEISPNRLAGHFHDTYGQGIANIVRAYEMGLRKFDSSVAGLGGCPYAPGARGNVATEDVIYTLENSGISTGVDLNKLCNVGQWISKEIGIPYGSRAGPALVAKRSNTISSSGTPKPTTPKQHRSWKIVEDTGEYRVSRSGTSLKVTLTRPKNGNALTDSMLEGLTALFKKLPQDPYVYHLVIESEGKFFCTGMDLSGNTDTANGSDDGSYYAKVAALYEALDHVPQTTIAVVDGPCFGGGVGLAFTCDVRLVSPKARWTLSEIKIGVSPAVISKYLVREWGASIAREGMLSGREIRPEELARVGAVHGISSDEASLTTLLDNYLDQLDKCAPRSAAINKELTRMAWLSPDSEKQASLVKRTFANMMVPGSEGEHGIRQFQKKVKSFSWKDFWGNKSPLEKSIY</sequence>
<dbReference type="Gene3D" id="3.40.50.10540">
    <property type="entry name" value="Crotonobetainyl-coa:carnitine coa-transferase, domain 1"/>
    <property type="match status" value="1"/>
</dbReference>
<dbReference type="Gene3D" id="3.40.50.12780">
    <property type="entry name" value="N-terminal domain of ligase-like"/>
    <property type="match status" value="1"/>
</dbReference>
<feature type="domain" description="Pyruvate carboxyltransferase" evidence="8">
    <location>
        <begin position="769"/>
        <end position="1040"/>
    </location>
</feature>
<dbReference type="Gene3D" id="3.90.226.10">
    <property type="entry name" value="2-enoyl-CoA Hydratase, Chain A, domain 1"/>
    <property type="match status" value="1"/>
</dbReference>
<proteinExistence type="inferred from homology"/>
<dbReference type="InterPro" id="IPR013785">
    <property type="entry name" value="Aldolase_TIM"/>
</dbReference>
<keyword evidence="6" id="KW-0456">Lyase</keyword>
<dbReference type="FunFam" id="3.20.20.70:FF:000071">
    <property type="entry name" value="Hydroxymethylglutaryl-CoA lyase"/>
    <property type="match status" value="1"/>
</dbReference>
<dbReference type="InterPro" id="IPR000873">
    <property type="entry name" value="AMP-dep_synth/lig_dom"/>
</dbReference>
<evidence type="ECO:0000259" key="8">
    <source>
        <dbReference type="PROSITE" id="PS50991"/>
    </source>
</evidence>
<dbReference type="Pfam" id="PF02515">
    <property type="entry name" value="CoA_transf_3"/>
    <property type="match status" value="1"/>
</dbReference>
<dbReference type="UniPathway" id="UPA00896">
    <property type="reaction ID" value="UER00863"/>
</dbReference>
<dbReference type="PROSITE" id="PS50991">
    <property type="entry name" value="PYR_CT"/>
    <property type="match status" value="1"/>
</dbReference>
<keyword evidence="4" id="KW-0808">Transferase</keyword>
<evidence type="ECO:0000256" key="3">
    <source>
        <dbReference type="ARBA" id="ARBA00012910"/>
    </source>
</evidence>
<comment type="catalytic activity">
    <reaction evidence="7">
        <text>(3S)-3-hydroxy-3-methylglutaryl-CoA = acetoacetate + acetyl-CoA</text>
        <dbReference type="Rhea" id="RHEA:24404"/>
        <dbReference type="ChEBI" id="CHEBI:13705"/>
        <dbReference type="ChEBI" id="CHEBI:43074"/>
        <dbReference type="ChEBI" id="CHEBI:57288"/>
        <dbReference type="EC" id="4.1.3.4"/>
    </reaction>
</comment>
<reference evidence="9" key="1">
    <citation type="journal article" date="2020" name="bioRxiv">
        <title>A chromosome-scale genome assembly for the Fusarium oxysporum strain Fo5176 to establish a model Arabidopsis-fungal pathosystem.</title>
        <authorList>
            <person name="Fokkens L."/>
            <person name="Guo L."/>
            <person name="Dora S."/>
            <person name="Wang B."/>
            <person name="Ye K."/>
            <person name="Sanchez-Rodriguez C."/>
            <person name="Croll D."/>
        </authorList>
    </citation>
    <scope>NUCLEOTIDE SEQUENCE [LARGE SCALE GENOMIC DNA]</scope>
    <source>
        <strain evidence="9">Fo5176</strain>
    </source>
</reference>
<dbReference type="EC" id="4.1.3.4" evidence="3"/>
<evidence type="ECO:0000313" key="10">
    <source>
        <dbReference type="Proteomes" id="UP000593570"/>
    </source>
</evidence>
<dbReference type="CDD" id="cd06558">
    <property type="entry name" value="crotonase-like"/>
    <property type="match status" value="1"/>
</dbReference>
<gene>
    <name evidence="9" type="ORF">HZS61_016042</name>
</gene>
<evidence type="ECO:0000313" key="9">
    <source>
        <dbReference type="EMBL" id="KAF6519625.1"/>
    </source>
</evidence>
<dbReference type="GO" id="GO:0005739">
    <property type="term" value="C:mitochondrion"/>
    <property type="evidence" value="ECO:0007669"/>
    <property type="project" value="TreeGrafter"/>
</dbReference>
<dbReference type="Pfam" id="PF00378">
    <property type="entry name" value="ECH_1"/>
    <property type="match status" value="1"/>
</dbReference>
<dbReference type="SUPFAM" id="SSF51569">
    <property type="entry name" value="Aldolase"/>
    <property type="match status" value="1"/>
</dbReference>
<dbReference type="EMBL" id="JACDXP010000008">
    <property type="protein sequence ID" value="KAF6519625.1"/>
    <property type="molecule type" value="Genomic_DNA"/>
</dbReference>
<accession>A0A8H6GLE4</accession>
<dbReference type="Gene3D" id="3.30.300.30">
    <property type="match status" value="1"/>
</dbReference>
<dbReference type="InterPro" id="IPR044855">
    <property type="entry name" value="CoA-Trfase_III_dom3_sf"/>
</dbReference>
<keyword evidence="5" id="KW-0479">Metal-binding</keyword>
<dbReference type="InterPro" id="IPR050483">
    <property type="entry name" value="CoA-transferase_III_domain"/>
</dbReference>
<dbReference type="SUPFAM" id="SSF89796">
    <property type="entry name" value="CoA-transferase family III (CaiB/BaiF)"/>
    <property type="match status" value="1"/>
</dbReference>
<dbReference type="InterPro" id="IPR045851">
    <property type="entry name" value="AMP-bd_C_sf"/>
</dbReference>
<dbReference type="GO" id="GO:0047369">
    <property type="term" value="F:succinate-hydroxymethylglutarate CoA-transferase activity"/>
    <property type="evidence" value="ECO:0007669"/>
    <property type="project" value="TreeGrafter"/>
</dbReference>
<comment type="pathway">
    <text evidence="1">Metabolic intermediate metabolism; (S)-3-hydroxy-3-methylglutaryl-CoA degradation; acetoacetate from (S)-3-hydroxy-3-methylglutaryl-CoA: step 1/1.</text>
</comment>
<dbReference type="GO" id="GO:0046872">
    <property type="term" value="F:metal ion binding"/>
    <property type="evidence" value="ECO:0007669"/>
    <property type="project" value="UniProtKB-KW"/>
</dbReference>
<dbReference type="InterPro" id="IPR001753">
    <property type="entry name" value="Enoyl-CoA_hydra/iso"/>
</dbReference>
<dbReference type="PROSITE" id="PS01062">
    <property type="entry name" value="HMG_COA_LYASE"/>
    <property type="match status" value="1"/>
</dbReference>
<dbReference type="GO" id="GO:0044283">
    <property type="term" value="P:small molecule biosynthetic process"/>
    <property type="evidence" value="ECO:0007669"/>
    <property type="project" value="UniProtKB-ARBA"/>
</dbReference>
<evidence type="ECO:0000256" key="2">
    <source>
        <dbReference type="ARBA" id="ARBA00008383"/>
    </source>
</evidence>
<dbReference type="Pfam" id="PF00501">
    <property type="entry name" value="AMP-binding"/>
    <property type="match status" value="1"/>
</dbReference>
<evidence type="ECO:0000256" key="7">
    <source>
        <dbReference type="ARBA" id="ARBA00049877"/>
    </source>
</evidence>
<dbReference type="SUPFAM" id="SSF52096">
    <property type="entry name" value="ClpP/crotonase"/>
    <property type="match status" value="1"/>
</dbReference>
<dbReference type="InterPro" id="IPR029045">
    <property type="entry name" value="ClpP/crotonase-like_dom_sf"/>
</dbReference>
<evidence type="ECO:0000256" key="6">
    <source>
        <dbReference type="ARBA" id="ARBA00023239"/>
    </source>
</evidence>
<comment type="caution">
    <text evidence="9">The sequence shown here is derived from an EMBL/GenBank/DDBJ whole genome shotgun (WGS) entry which is preliminary data.</text>
</comment>
<name>A0A8H6GLE4_FUSOX</name>
<dbReference type="GO" id="GO:0004419">
    <property type="term" value="F:hydroxymethylglutaryl-CoA lyase activity"/>
    <property type="evidence" value="ECO:0007669"/>
    <property type="project" value="UniProtKB-EC"/>
</dbReference>
<protein>
    <recommendedName>
        <fullName evidence="3">hydroxymethylglutaryl-CoA lyase</fullName>
        <ecNumber evidence="3">4.1.3.4</ecNumber>
    </recommendedName>
</protein>
<dbReference type="PANTHER" id="PTHR48207">
    <property type="entry name" value="SUCCINATE--HYDROXYMETHYLGLUTARATE COA-TRANSFERASE"/>
    <property type="match status" value="1"/>
</dbReference>
<dbReference type="Proteomes" id="UP000593570">
    <property type="component" value="Unassembled WGS sequence"/>
</dbReference>
<dbReference type="PANTHER" id="PTHR48207:SF3">
    <property type="entry name" value="SUCCINATE--HYDROXYMETHYLGLUTARATE COA-TRANSFERASE"/>
    <property type="match status" value="1"/>
</dbReference>
<dbReference type="CDD" id="cd07938">
    <property type="entry name" value="DRE_TIM_HMGL"/>
    <property type="match status" value="1"/>
</dbReference>
<evidence type="ECO:0000256" key="5">
    <source>
        <dbReference type="ARBA" id="ARBA00022723"/>
    </source>
</evidence>
<comment type="similarity">
    <text evidence="2">Belongs to the CoA-transferase III family.</text>
</comment>